<dbReference type="AlphaFoldDB" id="A0A7I8K5F9"/>
<accession>A0A7I8K5F9</accession>
<evidence type="ECO:0000313" key="2">
    <source>
        <dbReference type="Proteomes" id="UP000663760"/>
    </source>
</evidence>
<keyword evidence="2" id="KW-1185">Reference proteome</keyword>
<proteinExistence type="predicted"/>
<dbReference type="EMBL" id="LR746265">
    <property type="protein sequence ID" value="CAA7391772.1"/>
    <property type="molecule type" value="Genomic_DNA"/>
</dbReference>
<organism evidence="1 2">
    <name type="scientific">Spirodela intermedia</name>
    <name type="common">Intermediate duckweed</name>
    <dbReference type="NCBI Taxonomy" id="51605"/>
    <lineage>
        <taxon>Eukaryota</taxon>
        <taxon>Viridiplantae</taxon>
        <taxon>Streptophyta</taxon>
        <taxon>Embryophyta</taxon>
        <taxon>Tracheophyta</taxon>
        <taxon>Spermatophyta</taxon>
        <taxon>Magnoliopsida</taxon>
        <taxon>Liliopsida</taxon>
        <taxon>Araceae</taxon>
        <taxon>Lemnoideae</taxon>
        <taxon>Spirodela</taxon>
    </lineage>
</organism>
<reference evidence="1" key="1">
    <citation type="submission" date="2020-02" db="EMBL/GenBank/DDBJ databases">
        <authorList>
            <person name="Scholz U."/>
            <person name="Mascher M."/>
            <person name="Fiebig A."/>
        </authorList>
    </citation>
    <scope>NUCLEOTIDE SEQUENCE</scope>
</reference>
<evidence type="ECO:0000313" key="1">
    <source>
        <dbReference type="EMBL" id="CAA7391772.1"/>
    </source>
</evidence>
<protein>
    <submittedName>
        <fullName evidence="1">Uncharacterized protein</fullName>
    </submittedName>
</protein>
<gene>
    <name evidence="1" type="ORF">SI8410_02003008</name>
</gene>
<sequence length="40" mass="4510">MGRGPQWTRWHVCGGTHRSADGLDQTNRCMTRARLTLVLA</sequence>
<name>A0A7I8K5F9_SPIIN</name>
<dbReference type="Proteomes" id="UP000663760">
    <property type="component" value="Chromosome 2"/>
</dbReference>